<evidence type="ECO:0000313" key="2">
    <source>
        <dbReference type="Proteomes" id="UP001175271"/>
    </source>
</evidence>
<name>A0AA39LES2_9BILA</name>
<keyword evidence="2" id="KW-1185">Reference proteome</keyword>
<protein>
    <submittedName>
        <fullName evidence="1">Uncharacterized protein</fullName>
    </submittedName>
</protein>
<dbReference type="Proteomes" id="UP001175271">
    <property type="component" value="Unassembled WGS sequence"/>
</dbReference>
<reference evidence="1" key="1">
    <citation type="submission" date="2023-06" db="EMBL/GenBank/DDBJ databases">
        <title>Genomic analysis of the entomopathogenic nematode Steinernema hermaphroditum.</title>
        <authorList>
            <person name="Schwarz E.M."/>
            <person name="Heppert J.K."/>
            <person name="Baniya A."/>
            <person name="Schwartz H.T."/>
            <person name="Tan C.-H."/>
            <person name="Antoshechkin I."/>
            <person name="Sternberg P.W."/>
            <person name="Goodrich-Blair H."/>
            <person name="Dillman A.R."/>
        </authorList>
    </citation>
    <scope>NUCLEOTIDE SEQUENCE</scope>
    <source>
        <strain evidence="1">PS9179</strain>
        <tissue evidence="1">Whole animal</tissue>
    </source>
</reference>
<dbReference type="AlphaFoldDB" id="A0AA39LES2"/>
<dbReference type="EMBL" id="JAUCMV010000005">
    <property type="protein sequence ID" value="KAK0394592.1"/>
    <property type="molecule type" value="Genomic_DNA"/>
</dbReference>
<sequence>MNSILFAQKTGHPTPGKRPFAVTLHSSKLHQNTVSADSKNMDACKHCVELIEMICEFIRRSREIRSHADAEEVLDDPAPGVNALQHGNETLLSDADRQALEEMAHQEEQLVDVSWEDMEQLLEDGEQDASMND</sequence>
<accession>A0AA39LES2</accession>
<comment type="caution">
    <text evidence="1">The sequence shown here is derived from an EMBL/GenBank/DDBJ whole genome shotgun (WGS) entry which is preliminary data.</text>
</comment>
<gene>
    <name evidence="1" type="ORF">QR680_000823</name>
</gene>
<organism evidence="1 2">
    <name type="scientific">Steinernema hermaphroditum</name>
    <dbReference type="NCBI Taxonomy" id="289476"/>
    <lineage>
        <taxon>Eukaryota</taxon>
        <taxon>Metazoa</taxon>
        <taxon>Ecdysozoa</taxon>
        <taxon>Nematoda</taxon>
        <taxon>Chromadorea</taxon>
        <taxon>Rhabditida</taxon>
        <taxon>Tylenchina</taxon>
        <taxon>Panagrolaimomorpha</taxon>
        <taxon>Strongyloidoidea</taxon>
        <taxon>Steinernematidae</taxon>
        <taxon>Steinernema</taxon>
    </lineage>
</organism>
<proteinExistence type="predicted"/>
<evidence type="ECO:0000313" key="1">
    <source>
        <dbReference type="EMBL" id="KAK0394592.1"/>
    </source>
</evidence>